<dbReference type="InterPro" id="IPR015797">
    <property type="entry name" value="NUDIX_hydrolase-like_dom_sf"/>
</dbReference>
<feature type="non-terminal residue" evidence="5">
    <location>
        <position position="1"/>
    </location>
</feature>
<dbReference type="SUPFAM" id="SSF55811">
    <property type="entry name" value="Nudix"/>
    <property type="match status" value="1"/>
</dbReference>
<protein>
    <submittedName>
        <fullName evidence="5">NUDIX hydrolase</fullName>
    </submittedName>
</protein>
<keyword evidence="2 3" id="KW-0378">Hydrolase</keyword>
<dbReference type="InterPro" id="IPR020084">
    <property type="entry name" value="NUDIX_hydrolase_CS"/>
</dbReference>
<proteinExistence type="inferred from homology"/>
<evidence type="ECO:0000313" key="5">
    <source>
        <dbReference type="EMBL" id="KPW90519.1"/>
    </source>
</evidence>
<accession>A0A0P9PZ39</accession>
<evidence type="ECO:0000256" key="1">
    <source>
        <dbReference type="ARBA" id="ARBA00001946"/>
    </source>
</evidence>
<dbReference type="GO" id="GO:0016787">
    <property type="term" value="F:hydrolase activity"/>
    <property type="evidence" value="ECO:0007669"/>
    <property type="project" value="UniProtKB-KW"/>
</dbReference>
<dbReference type="CDD" id="cd04667">
    <property type="entry name" value="NUDIX_Hydrolase"/>
    <property type="match status" value="1"/>
</dbReference>
<sequence length="159" mass="17341">LLTVFESQVHAVLADTHVNGRLTGERIMKQRATVICKRDGQVLYVRKPKSRWALPGGKIEAGETPFQAAVRELCEETGLADLDLLYLDVYEKDQVAHYVFTAQVPASSEPSPQNEIAACKWLALQKLGDLKASSATKTIVKSYANESEGVSGARSHVTG</sequence>
<dbReference type="PROSITE" id="PS00893">
    <property type="entry name" value="NUDIX_BOX"/>
    <property type="match status" value="1"/>
</dbReference>
<comment type="similarity">
    <text evidence="3">Belongs to the Nudix hydrolase family.</text>
</comment>
<name>A0A0P9PZ39_9PSED</name>
<dbReference type="Pfam" id="PF00293">
    <property type="entry name" value="NUDIX"/>
    <property type="match status" value="1"/>
</dbReference>
<evidence type="ECO:0000256" key="2">
    <source>
        <dbReference type="ARBA" id="ARBA00022801"/>
    </source>
</evidence>
<evidence type="ECO:0000313" key="6">
    <source>
        <dbReference type="Proteomes" id="UP000051335"/>
    </source>
</evidence>
<reference evidence="5 6" key="1">
    <citation type="submission" date="2015-09" db="EMBL/GenBank/DDBJ databases">
        <title>Genome announcement of multiple Pseudomonas syringae strains.</title>
        <authorList>
            <person name="Thakur S."/>
            <person name="Wang P.W."/>
            <person name="Gong Y."/>
            <person name="Weir B.S."/>
            <person name="Guttman D.S."/>
        </authorList>
    </citation>
    <scope>NUCLEOTIDE SEQUENCE [LARGE SCALE GENOMIC DNA]</scope>
    <source>
        <strain evidence="5 6">ICMP17001</strain>
    </source>
</reference>
<dbReference type="PRINTS" id="PR00502">
    <property type="entry name" value="NUDIXFAMILY"/>
</dbReference>
<evidence type="ECO:0000259" key="4">
    <source>
        <dbReference type="PROSITE" id="PS51462"/>
    </source>
</evidence>
<dbReference type="InterPro" id="IPR020476">
    <property type="entry name" value="Nudix_hydrolase"/>
</dbReference>
<gene>
    <name evidence="5" type="ORF">ALO75_03803</name>
</gene>
<dbReference type="AlphaFoldDB" id="A0A0P9PZ39"/>
<evidence type="ECO:0000256" key="3">
    <source>
        <dbReference type="RuleBase" id="RU003476"/>
    </source>
</evidence>
<comment type="caution">
    <text evidence="5">The sequence shown here is derived from an EMBL/GenBank/DDBJ whole genome shotgun (WGS) entry which is preliminary data.</text>
</comment>
<feature type="domain" description="Nudix hydrolase" evidence="4">
    <location>
        <begin position="25"/>
        <end position="145"/>
    </location>
</feature>
<dbReference type="Proteomes" id="UP000051335">
    <property type="component" value="Unassembled WGS sequence"/>
</dbReference>
<dbReference type="InterPro" id="IPR000086">
    <property type="entry name" value="NUDIX_hydrolase_dom"/>
</dbReference>
<organism evidence="5 6">
    <name type="scientific">Pseudomonas syringae pv. coryli</name>
    <dbReference type="NCBI Taxonomy" id="317659"/>
    <lineage>
        <taxon>Bacteria</taxon>
        <taxon>Pseudomonadati</taxon>
        <taxon>Pseudomonadota</taxon>
        <taxon>Gammaproteobacteria</taxon>
        <taxon>Pseudomonadales</taxon>
        <taxon>Pseudomonadaceae</taxon>
        <taxon>Pseudomonas</taxon>
    </lineage>
</organism>
<keyword evidence="6" id="KW-1185">Reference proteome</keyword>
<dbReference type="PANTHER" id="PTHR43736:SF1">
    <property type="entry name" value="DIHYDRONEOPTERIN TRIPHOSPHATE DIPHOSPHATASE"/>
    <property type="match status" value="1"/>
</dbReference>
<dbReference type="PATRIC" id="fig|317659.3.peg.5975"/>
<dbReference type="PANTHER" id="PTHR43736">
    <property type="entry name" value="ADP-RIBOSE PYROPHOSPHATASE"/>
    <property type="match status" value="1"/>
</dbReference>
<dbReference type="PROSITE" id="PS51462">
    <property type="entry name" value="NUDIX"/>
    <property type="match status" value="1"/>
</dbReference>
<dbReference type="EMBL" id="LJQC01000935">
    <property type="protein sequence ID" value="KPW90519.1"/>
    <property type="molecule type" value="Genomic_DNA"/>
</dbReference>
<dbReference type="Gene3D" id="3.90.79.10">
    <property type="entry name" value="Nucleoside Triphosphate Pyrophosphohydrolase"/>
    <property type="match status" value="1"/>
</dbReference>
<comment type="cofactor">
    <cofactor evidence="1">
        <name>Mg(2+)</name>
        <dbReference type="ChEBI" id="CHEBI:18420"/>
    </cofactor>
</comment>